<dbReference type="EMBL" id="JAVALS010000006">
    <property type="protein sequence ID" value="MDP5227641.1"/>
    <property type="molecule type" value="Genomic_DNA"/>
</dbReference>
<keyword evidence="4" id="KW-1185">Reference proteome</keyword>
<dbReference type="RefSeq" id="WP_305996691.1">
    <property type="nucleotide sequence ID" value="NZ_JAVALS010000006.1"/>
</dbReference>
<dbReference type="Gene3D" id="3.40.50.720">
    <property type="entry name" value="NAD(P)-binding Rossmann-like Domain"/>
    <property type="match status" value="1"/>
</dbReference>
<protein>
    <submittedName>
        <fullName evidence="3">XdhC family protein</fullName>
    </submittedName>
</protein>
<sequence length="390" mass="40535">MLELGRHLGAWAPALAGEELVVATIVAASGSTPRPTGTSMLVAAGGQILGSLSGGCVEGAVVAAAQDVLACGGVRRERFGYSAEDAFAVGLSCGGELEVHLSRLDAQAREALESAPVALVRRLDGNDDDAVATLAVSAPSVVRTLPRVAWVTLLGLGAEASLVQDEVLERAFASVEALIRQGVSGLVRVAPPLGCHGTDAQPVELFVESRLPAPRAVVVGANDFSEALIPALKLLGYDVTLCDARQSFAAQERFAAADAVERSWPHRYLAEQAAQGLLDERSILCVLSHDPKFDVPLLTEGLRLDLAYVGALGSRRSDRHRRAALLEQGLEPGLLDRLHSPIGLDLGAVTPGEVAVSIAAELVAVIRRGPVDGAFPSGISLSRGAGPIHH</sequence>
<dbReference type="Pfam" id="PF13478">
    <property type="entry name" value="XdhC_C"/>
    <property type="match status" value="1"/>
</dbReference>
<dbReference type="PANTHER" id="PTHR30388">
    <property type="entry name" value="ALDEHYDE OXIDOREDUCTASE MOLYBDENUM COFACTOR ASSEMBLY PROTEIN"/>
    <property type="match status" value="1"/>
</dbReference>
<dbReference type="Pfam" id="PF02625">
    <property type="entry name" value="XdhC_CoxI"/>
    <property type="match status" value="1"/>
</dbReference>
<dbReference type="InterPro" id="IPR003777">
    <property type="entry name" value="XdhC_CoxI"/>
</dbReference>
<comment type="caution">
    <text evidence="3">The sequence shown here is derived from an EMBL/GenBank/DDBJ whole genome shotgun (WGS) entry which is preliminary data.</text>
</comment>
<evidence type="ECO:0000313" key="3">
    <source>
        <dbReference type="EMBL" id="MDP5227641.1"/>
    </source>
</evidence>
<organism evidence="3 4">
    <name type="scientific">Arthrobacter horti</name>
    <dbReference type="NCBI Taxonomy" id="3068273"/>
    <lineage>
        <taxon>Bacteria</taxon>
        <taxon>Bacillati</taxon>
        <taxon>Actinomycetota</taxon>
        <taxon>Actinomycetes</taxon>
        <taxon>Micrococcales</taxon>
        <taxon>Micrococcaceae</taxon>
        <taxon>Arthrobacter</taxon>
    </lineage>
</organism>
<reference evidence="3 4" key="1">
    <citation type="submission" date="2023-08" db="EMBL/GenBank/DDBJ databases">
        <title>Arthrobacter horti sp. nov., isolated from forest soil.</title>
        <authorList>
            <person name="Park M."/>
        </authorList>
    </citation>
    <scope>NUCLEOTIDE SEQUENCE [LARGE SCALE GENOMIC DNA]</scope>
    <source>
        <strain evidence="3 4">YJM1</strain>
    </source>
</reference>
<name>A0ABT9IPY1_9MICC</name>
<gene>
    <name evidence="3" type="ORF">Q9R02_10795</name>
</gene>
<dbReference type="InterPro" id="IPR052698">
    <property type="entry name" value="MoCofactor_Util/Proc"/>
</dbReference>
<accession>A0ABT9IPY1</accession>
<dbReference type="Proteomes" id="UP001232725">
    <property type="component" value="Unassembled WGS sequence"/>
</dbReference>
<feature type="domain" description="XdhC Rossmann" evidence="2">
    <location>
        <begin position="217"/>
        <end position="362"/>
    </location>
</feature>
<dbReference type="PANTHER" id="PTHR30388:SF4">
    <property type="entry name" value="MOLYBDENUM COFACTOR INSERTION CHAPERONE PAOD"/>
    <property type="match status" value="1"/>
</dbReference>
<evidence type="ECO:0000259" key="2">
    <source>
        <dbReference type="Pfam" id="PF13478"/>
    </source>
</evidence>
<evidence type="ECO:0000259" key="1">
    <source>
        <dbReference type="Pfam" id="PF02625"/>
    </source>
</evidence>
<feature type="domain" description="XdhC- CoxI" evidence="1">
    <location>
        <begin position="16"/>
        <end position="80"/>
    </location>
</feature>
<evidence type="ECO:0000313" key="4">
    <source>
        <dbReference type="Proteomes" id="UP001232725"/>
    </source>
</evidence>
<dbReference type="InterPro" id="IPR027051">
    <property type="entry name" value="XdhC_Rossmann_dom"/>
</dbReference>
<proteinExistence type="predicted"/>